<accession>A0A6J6HIY1</accession>
<organism evidence="1">
    <name type="scientific">freshwater metagenome</name>
    <dbReference type="NCBI Taxonomy" id="449393"/>
    <lineage>
        <taxon>unclassified sequences</taxon>
        <taxon>metagenomes</taxon>
        <taxon>ecological metagenomes</taxon>
    </lineage>
</organism>
<sequence>MHFEIDRSNIKNHRTVTTSIPQPQEGEVVLALQEFALTSNNVSYALGGDFLDYWGFFPTEDGWGRLPVMGFGIVTASANADIAVGTRYFGFFPAADHHVVLASATTGGFIDIGAHREKHAMAYRSFDRVSDTASENDHAYLLLRGLFVTSYLAEDFLFDNGMYGAGQIVVSSASSKTAIAFAHRVRARGNTHCIALTSAANVDFVKKVNLYDEVATYDDIASLADWAPTVYVDMAGNLTVTAQVHEHFGESLMYSCAIGATHWDQGGSKKGLVGPVPQFFFAPSQIAKRGKEWGRDVLNERMDTALETFITDSRRWMKIEESRGADALASVYDQLVSGASSAEAGHIISL</sequence>
<evidence type="ECO:0000313" key="1">
    <source>
        <dbReference type="EMBL" id="CAB4608608.1"/>
    </source>
</evidence>
<gene>
    <name evidence="1" type="ORF">UFOPK1808_01220</name>
</gene>
<dbReference type="Pfam" id="PF11017">
    <property type="entry name" value="DUF2855"/>
    <property type="match status" value="1"/>
</dbReference>
<dbReference type="Gene3D" id="3.40.50.720">
    <property type="entry name" value="NAD(P)-binding Rossmann-like Domain"/>
    <property type="match status" value="1"/>
</dbReference>
<dbReference type="AlphaFoldDB" id="A0A6J6HIY1"/>
<name>A0A6J6HIY1_9ZZZZ</name>
<protein>
    <submittedName>
        <fullName evidence="1">Unannotated protein</fullName>
    </submittedName>
</protein>
<dbReference type="Gene3D" id="3.90.180.10">
    <property type="entry name" value="Medium-chain alcohol dehydrogenases, catalytic domain"/>
    <property type="match status" value="1"/>
</dbReference>
<dbReference type="EMBL" id="CAEZUL010000171">
    <property type="protein sequence ID" value="CAB4608608.1"/>
    <property type="molecule type" value="Genomic_DNA"/>
</dbReference>
<dbReference type="InterPro" id="IPR021276">
    <property type="entry name" value="DUF2855"/>
</dbReference>
<reference evidence="1" key="1">
    <citation type="submission" date="2020-05" db="EMBL/GenBank/DDBJ databases">
        <authorList>
            <person name="Chiriac C."/>
            <person name="Salcher M."/>
            <person name="Ghai R."/>
            <person name="Kavagutti S V."/>
        </authorList>
    </citation>
    <scope>NUCLEOTIDE SEQUENCE</scope>
</reference>
<proteinExistence type="predicted"/>